<gene>
    <name evidence="1" type="ORF">N8T08_000969</name>
</gene>
<protein>
    <submittedName>
        <fullName evidence="1">Uncharacterized protein</fullName>
    </submittedName>
</protein>
<dbReference type="EMBL" id="JAOPJF010000011">
    <property type="protein sequence ID" value="KAK1147627.1"/>
    <property type="molecule type" value="Genomic_DNA"/>
</dbReference>
<reference evidence="1 2" key="1">
    <citation type="journal article" date="2023" name="ACS Omega">
        <title>Identification of the Neoaspergillic Acid Biosynthesis Gene Cluster by Establishing an In Vitro CRISPR-Ribonucleoprotein Genetic System in Aspergillus melleus.</title>
        <authorList>
            <person name="Yuan B."/>
            <person name="Grau M.F."/>
            <person name="Murata R.M."/>
            <person name="Torok T."/>
            <person name="Venkateswaran K."/>
            <person name="Stajich J.E."/>
            <person name="Wang C.C.C."/>
        </authorList>
    </citation>
    <scope>NUCLEOTIDE SEQUENCE [LARGE SCALE GENOMIC DNA]</scope>
    <source>
        <strain evidence="1 2">IMV 1140</strain>
    </source>
</reference>
<proteinExistence type="predicted"/>
<accession>A0ACC3BB11</accession>
<comment type="caution">
    <text evidence="1">The sequence shown here is derived from an EMBL/GenBank/DDBJ whole genome shotgun (WGS) entry which is preliminary data.</text>
</comment>
<keyword evidence="2" id="KW-1185">Reference proteome</keyword>
<evidence type="ECO:0000313" key="2">
    <source>
        <dbReference type="Proteomes" id="UP001177260"/>
    </source>
</evidence>
<name>A0ACC3BB11_9EURO</name>
<sequence>MSDRLGSKRKAADDLQWPPDTQDSARQRSTAESTIKLTSILSILRANCRERLYVKPMAWTSSQLRHLDCKFEAQKNPRTRKERPPQAGPQDPSILITRRSRCNLPTARISPELIRATMQLSGCKTLIGKKYAIEEILSAFDIYPLP</sequence>
<dbReference type="Proteomes" id="UP001177260">
    <property type="component" value="Unassembled WGS sequence"/>
</dbReference>
<organism evidence="1 2">
    <name type="scientific">Aspergillus melleus</name>
    <dbReference type="NCBI Taxonomy" id="138277"/>
    <lineage>
        <taxon>Eukaryota</taxon>
        <taxon>Fungi</taxon>
        <taxon>Dikarya</taxon>
        <taxon>Ascomycota</taxon>
        <taxon>Pezizomycotina</taxon>
        <taxon>Eurotiomycetes</taxon>
        <taxon>Eurotiomycetidae</taxon>
        <taxon>Eurotiales</taxon>
        <taxon>Aspergillaceae</taxon>
        <taxon>Aspergillus</taxon>
        <taxon>Aspergillus subgen. Circumdati</taxon>
    </lineage>
</organism>
<evidence type="ECO:0000313" key="1">
    <source>
        <dbReference type="EMBL" id="KAK1147627.1"/>
    </source>
</evidence>